<accession>A0ABT9BGV6</accession>
<protein>
    <recommendedName>
        <fullName evidence="3">T9SS type A sorting domain-containing protein</fullName>
    </recommendedName>
</protein>
<dbReference type="SUPFAM" id="SSF69322">
    <property type="entry name" value="Tricorn protease domain 2"/>
    <property type="match status" value="1"/>
</dbReference>
<proteinExistence type="predicted"/>
<gene>
    <name evidence="1" type="ORF">Q5H93_22395</name>
</gene>
<organism evidence="1 2">
    <name type="scientific">Hymenobacter aranciens</name>
    <dbReference type="NCBI Taxonomy" id="3063996"/>
    <lineage>
        <taxon>Bacteria</taxon>
        <taxon>Pseudomonadati</taxon>
        <taxon>Bacteroidota</taxon>
        <taxon>Cytophagia</taxon>
        <taxon>Cytophagales</taxon>
        <taxon>Hymenobacteraceae</taxon>
        <taxon>Hymenobacter</taxon>
    </lineage>
</organism>
<evidence type="ECO:0000313" key="1">
    <source>
        <dbReference type="EMBL" id="MDO7877506.1"/>
    </source>
</evidence>
<name>A0ABT9BGV6_9BACT</name>
<keyword evidence="2" id="KW-1185">Reference proteome</keyword>
<reference evidence="1" key="1">
    <citation type="submission" date="2023-07" db="EMBL/GenBank/DDBJ databases">
        <authorList>
            <person name="Kim M.K."/>
        </authorList>
    </citation>
    <scope>NUCLEOTIDE SEQUENCE</scope>
    <source>
        <strain evidence="1">ASUV-10-1</strain>
    </source>
</reference>
<dbReference type="EMBL" id="JAUQSY010000021">
    <property type="protein sequence ID" value="MDO7877506.1"/>
    <property type="molecule type" value="Genomic_DNA"/>
</dbReference>
<dbReference type="RefSeq" id="WP_305008945.1">
    <property type="nucleotide sequence ID" value="NZ_JAUQSY010000021.1"/>
</dbReference>
<dbReference type="Proteomes" id="UP001176429">
    <property type="component" value="Unassembled WGS sequence"/>
</dbReference>
<evidence type="ECO:0000313" key="2">
    <source>
        <dbReference type="Proteomes" id="UP001176429"/>
    </source>
</evidence>
<evidence type="ECO:0008006" key="3">
    <source>
        <dbReference type="Google" id="ProtNLM"/>
    </source>
</evidence>
<comment type="caution">
    <text evidence="1">The sequence shown here is derived from an EMBL/GenBank/DDBJ whole genome shotgun (WGS) entry which is preliminary data.</text>
</comment>
<sequence>MTFRLLWLFLLWALPFVGGAQQLLWERIYNPPGAQNTYLVYCSLTPQGRLLVPGYTRPLGLSPCQGWQQVFSLYDLNGQLVREQLGRRQAENPQALQQGTGSRYWWAGTQPVCAAPISEGSYVQRLTLHGDTLPAWPMLAPVPPEHSATAVLEDGRRLLVAGYEVTRGANLQIRRYTLTSVDTASGQVRWRHAYDRPPFANDYPTDLVRTPKGGYLISGDGQLSAGFQHLFLETDSLGNQLKQRLIYPLGPNFNNGYRFSTWTNLLALPNAQGYLASGMADSTPGPGLHYGRAYLMRLDTALNVTWVYAHPPALDGQLSQDANRVRLLPDGSAALLVRDLNVRSSQGSFSPTLRLVQIDLTTGQRLSRYTLPSPSQTGIRVFDWQWLGDGTLVLCGQSTQAGTGVGVTQGYLARWDFRQTPLATGRPATQAGGASLRLYPTPGTTTAPTAAHYQLPPGTSGGTLLVTDVLGRLMQRHPLPPGPRSGSLLLPGLAPSLYLVRLVPTQGPTLTQRLLVQP</sequence>